<gene>
    <name evidence="1" type="ORF">ACFOND_12725</name>
</gene>
<keyword evidence="2" id="KW-1185">Reference proteome</keyword>
<comment type="caution">
    <text evidence="1">The sequence shown here is derived from an EMBL/GenBank/DDBJ whole genome shotgun (WGS) entry which is preliminary data.</text>
</comment>
<protein>
    <submittedName>
        <fullName evidence="1">DNA replication terminus site-binding protein</fullName>
    </submittedName>
</protein>
<sequence>MEAQLYKQFEALRDSMRDFSRMLSDDRNTLWLAPWNHLDSRSTIEDILFDLWYQDDQDGRETRVYPGLVGITPHQITYANEINLAKDRFRKTVQKIKADDSAFWRDVQGRLAKRYKTLNDQLTRDGLARIHLKQVFRHLPLVVSRPEKVGFSWYTSGRSIQKITTKDAYDLLCKLNTESAHIQIQLERLAALPSNEPLARVQKQAPVLRANIVFANKQRRSLNVSLPLLFPNEGQIDLPDFNIPPQTPPAQRQRLVRSDNRIEDEAYLPSIRVHRYAQQQKTNFF</sequence>
<organism evidence="1 2">
    <name type="scientific">Reinekea marina</name>
    <dbReference type="NCBI Taxonomy" id="1310421"/>
    <lineage>
        <taxon>Bacteria</taxon>
        <taxon>Pseudomonadati</taxon>
        <taxon>Pseudomonadota</taxon>
        <taxon>Gammaproteobacteria</taxon>
        <taxon>Oceanospirillales</taxon>
        <taxon>Saccharospirillaceae</taxon>
        <taxon>Reinekea</taxon>
    </lineage>
</organism>
<accession>A0ABV7WT74</accession>
<dbReference type="Gene3D" id="3.50.14.10">
    <property type="entry name" value="Replication terminator Tus, domain 1 superfamily/Replication terminator Tus"/>
    <property type="match status" value="1"/>
</dbReference>
<proteinExistence type="predicted"/>
<dbReference type="EMBL" id="JBHRYN010000013">
    <property type="protein sequence ID" value="MFC3702506.1"/>
    <property type="molecule type" value="Genomic_DNA"/>
</dbReference>
<dbReference type="InterPro" id="IPR036381">
    <property type="entry name" value="Tus_dom1"/>
</dbReference>
<dbReference type="Proteomes" id="UP001595710">
    <property type="component" value="Unassembled WGS sequence"/>
</dbReference>
<evidence type="ECO:0000313" key="2">
    <source>
        <dbReference type="Proteomes" id="UP001595710"/>
    </source>
</evidence>
<evidence type="ECO:0000313" key="1">
    <source>
        <dbReference type="EMBL" id="MFC3702506.1"/>
    </source>
</evidence>
<reference evidence="2" key="1">
    <citation type="journal article" date="2019" name="Int. J. Syst. Evol. Microbiol.">
        <title>The Global Catalogue of Microorganisms (GCM) 10K type strain sequencing project: providing services to taxonomists for standard genome sequencing and annotation.</title>
        <authorList>
            <consortium name="The Broad Institute Genomics Platform"/>
            <consortium name="The Broad Institute Genome Sequencing Center for Infectious Disease"/>
            <person name="Wu L."/>
            <person name="Ma J."/>
        </authorList>
    </citation>
    <scope>NUCLEOTIDE SEQUENCE [LARGE SCALE GENOMIC DNA]</scope>
    <source>
        <strain evidence="2">CECT 8288</strain>
    </source>
</reference>
<name>A0ABV7WT74_9GAMM</name>
<dbReference type="RefSeq" id="WP_290282042.1">
    <property type="nucleotide sequence ID" value="NZ_JAUFQI010000001.1"/>
</dbReference>